<reference evidence="8 9" key="1">
    <citation type="submission" date="2024-09" db="EMBL/GenBank/DDBJ databases">
        <authorList>
            <person name="Sun Q."/>
            <person name="Mori K."/>
        </authorList>
    </citation>
    <scope>NUCLEOTIDE SEQUENCE [LARGE SCALE GENOMIC DNA]</scope>
    <source>
        <strain evidence="8 9">TBRC 5777</strain>
    </source>
</reference>
<dbReference type="InterPro" id="IPR003439">
    <property type="entry name" value="ABC_transporter-like_ATP-bd"/>
</dbReference>
<dbReference type="PANTHER" id="PTHR43499:SF1">
    <property type="entry name" value="ABC TRANSPORTER I FAMILY MEMBER 1"/>
    <property type="match status" value="1"/>
</dbReference>
<keyword evidence="3" id="KW-0201">Cytochrome c-type biogenesis</keyword>
<evidence type="ECO:0000256" key="1">
    <source>
        <dbReference type="ARBA" id="ARBA00022448"/>
    </source>
</evidence>
<evidence type="ECO:0000256" key="2">
    <source>
        <dbReference type="ARBA" id="ARBA00022741"/>
    </source>
</evidence>
<dbReference type="InterPro" id="IPR027417">
    <property type="entry name" value="P-loop_NTPase"/>
</dbReference>
<dbReference type="Gene3D" id="3.40.50.300">
    <property type="entry name" value="P-loop containing nucleotide triphosphate hydrolases"/>
    <property type="match status" value="1"/>
</dbReference>
<dbReference type="RefSeq" id="WP_377044743.1">
    <property type="nucleotide sequence ID" value="NZ_JBHLUN010000008.1"/>
</dbReference>
<keyword evidence="2" id="KW-0547">Nucleotide-binding</keyword>
<gene>
    <name evidence="8" type="primary">ccmA</name>
    <name evidence="8" type="ORF">ACFFGY_12060</name>
</gene>
<keyword evidence="5" id="KW-1278">Translocase</keyword>
<keyword evidence="6" id="KW-0472">Membrane</keyword>
<evidence type="ECO:0000259" key="7">
    <source>
        <dbReference type="PROSITE" id="PS50893"/>
    </source>
</evidence>
<keyword evidence="1" id="KW-0813">Transport</keyword>
<keyword evidence="4 8" id="KW-0067">ATP-binding</keyword>
<organism evidence="8 9">
    <name type="scientific">Roseomonas elaeocarpi</name>
    <dbReference type="NCBI Taxonomy" id="907779"/>
    <lineage>
        <taxon>Bacteria</taxon>
        <taxon>Pseudomonadati</taxon>
        <taxon>Pseudomonadota</taxon>
        <taxon>Alphaproteobacteria</taxon>
        <taxon>Acetobacterales</taxon>
        <taxon>Roseomonadaceae</taxon>
        <taxon>Roseomonas</taxon>
    </lineage>
</organism>
<dbReference type="PROSITE" id="PS00211">
    <property type="entry name" value="ABC_TRANSPORTER_1"/>
    <property type="match status" value="1"/>
</dbReference>
<comment type="caution">
    <text evidence="8">The sequence shown here is derived from an EMBL/GenBank/DDBJ whole genome shotgun (WGS) entry which is preliminary data.</text>
</comment>
<dbReference type="InterPro" id="IPR003593">
    <property type="entry name" value="AAA+_ATPase"/>
</dbReference>
<accession>A0ABV6JTQ2</accession>
<name>A0ABV6JTQ2_9PROT</name>
<dbReference type="SUPFAM" id="SSF52540">
    <property type="entry name" value="P-loop containing nucleoside triphosphate hydrolases"/>
    <property type="match status" value="1"/>
</dbReference>
<dbReference type="Proteomes" id="UP001589865">
    <property type="component" value="Unassembled WGS sequence"/>
</dbReference>
<evidence type="ECO:0000256" key="4">
    <source>
        <dbReference type="ARBA" id="ARBA00022840"/>
    </source>
</evidence>
<dbReference type="NCBIfam" id="TIGR01189">
    <property type="entry name" value="ccmA"/>
    <property type="match status" value="1"/>
</dbReference>
<evidence type="ECO:0000256" key="3">
    <source>
        <dbReference type="ARBA" id="ARBA00022748"/>
    </source>
</evidence>
<evidence type="ECO:0000256" key="5">
    <source>
        <dbReference type="ARBA" id="ARBA00022967"/>
    </source>
</evidence>
<dbReference type="PROSITE" id="PS50893">
    <property type="entry name" value="ABC_TRANSPORTER_2"/>
    <property type="match status" value="1"/>
</dbReference>
<proteinExistence type="predicted"/>
<dbReference type="SMART" id="SM00382">
    <property type="entry name" value="AAA"/>
    <property type="match status" value="1"/>
</dbReference>
<feature type="domain" description="ABC transporter" evidence="7">
    <location>
        <begin position="9"/>
        <end position="203"/>
    </location>
</feature>
<keyword evidence="9" id="KW-1185">Reference proteome</keyword>
<dbReference type="PANTHER" id="PTHR43499">
    <property type="entry name" value="ABC TRANSPORTER I FAMILY MEMBER 1"/>
    <property type="match status" value="1"/>
</dbReference>
<dbReference type="InterPro" id="IPR005895">
    <property type="entry name" value="ABC_transptr_haem_export_CcmA"/>
</dbReference>
<evidence type="ECO:0000313" key="9">
    <source>
        <dbReference type="Proteomes" id="UP001589865"/>
    </source>
</evidence>
<evidence type="ECO:0000256" key="6">
    <source>
        <dbReference type="ARBA" id="ARBA00023136"/>
    </source>
</evidence>
<dbReference type="Pfam" id="PF00005">
    <property type="entry name" value="ABC_tran"/>
    <property type="match status" value="1"/>
</dbReference>
<dbReference type="EMBL" id="JBHLUN010000008">
    <property type="protein sequence ID" value="MFC0408989.1"/>
    <property type="molecule type" value="Genomic_DNA"/>
</dbReference>
<dbReference type="GO" id="GO:0005524">
    <property type="term" value="F:ATP binding"/>
    <property type="evidence" value="ECO:0007669"/>
    <property type="project" value="UniProtKB-KW"/>
</dbReference>
<protein>
    <submittedName>
        <fullName evidence="8">Heme ABC exporter ATP-binding protein CcmA</fullName>
    </submittedName>
</protein>
<dbReference type="InterPro" id="IPR017871">
    <property type="entry name" value="ABC_transporter-like_CS"/>
</dbReference>
<evidence type="ECO:0000313" key="8">
    <source>
        <dbReference type="EMBL" id="MFC0408989.1"/>
    </source>
</evidence>
<sequence>MQKGSGAVLRAEELVLRRGGHDVVAGLGLEIMPGEAIMLLGRNGAGKSTLLRALAGLLRPTSGRVCWNGADIREDLAEHGQRLRWVGHLDAAKPSLTVRENLRFLARLLGGEVQQALDAMALNAIADQPARSLSSGQRRRLALSRLVLGQAPLWLLDEPTVGLDAASVARLGPVLARHRAAGGMIVAATHLPLPVTDMREVTL</sequence>